<reference evidence="3 4" key="1">
    <citation type="submission" date="2020-03" db="EMBL/GenBank/DDBJ databases">
        <title>Genome sequence of Toxoplasma gondii RH-88 strain.</title>
        <authorList>
            <person name="Lorenzi H.A."/>
            <person name="Venepally P."/>
            <person name="Rozenberg A."/>
            <person name="Sibley D."/>
        </authorList>
    </citation>
    <scope>NUCLEOTIDE SEQUENCE [LARGE SCALE GENOMIC DNA]</scope>
    <source>
        <strain evidence="3 4">RH-88</strain>
    </source>
</reference>
<dbReference type="Proteomes" id="UP000557509">
    <property type="component" value="Unassembled WGS sequence"/>
</dbReference>
<organism evidence="3 4">
    <name type="scientific">Toxoplasma gondii</name>
    <dbReference type="NCBI Taxonomy" id="5811"/>
    <lineage>
        <taxon>Eukaryota</taxon>
        <taxon>Sar</taxon>
        <taxon>Alveolata</taxon>
        <taxon>Apicomplexa</taxon>
        <taxon>Conoidasida</taxon>
        <taxon>Coccidia</taxon>
        <taxon>Eucoccidiorida</taxon>
        <taxon>Eimeriorina</taxon>
        <taxon>Sarcocystidae</taxon>
        <taxon>Toxoplasma</taxon>
    </lineage>
</organism>
<proteinExistence type="predicted"/>
<evidence type="ECO:0000313" key="3">
    <source>
        <dbReference type="EMBL" id="KAF4639693.1"/>
    </source>
</evidence>
<name>A0A7J6JWW7_TOXGO</name>
<keyword evidence="4" id="KW-1185">Reference proteome</keyword>
<dbReference type="EMBL" id="JAAUHK010000196">
    <property type="protein sequence ID" value="KAF4639693.1"/>
    <property type="molecule type" value="Genomic_DNA"/>
</dbReference>
<feature type="region of interest" description="Disordered" evidence="2">
    <location>
        <begin position="369"/>
        <end position="434"/>
    </location>
</feature>
<feature type="compositionally biased region" description="Polar residues" evidence="2">
    <location>
        <begin position="38"/>
        <end position="54"/>
    </location>
</feature>
<feature type="region of interest" description="Disordered" evidence="2">
    <location>
        <begin position="1"/>
        <end position="231"/>
    </location>
</feature>
<feature type="compositionally biased region" description="Basic and acidic residues" evidence="2">
    <location>
        <begin position="406"/>
        <end position="423"/>
    </location>
</feature>
<feature type="compositionally biased region" description="Low complexity" evidence="2">
    <location>
        <begin position="249"/>
        <end position="263"/>
    </location>
</feature>
<evidence type="ECO:0000313" key="4">
    <source>
        <dbReference type="Proteomes" id="UP000557509"/>
    </source>
</evidence>
<comment type="caution">
    <text evidence="3">The sequence shown here is derived from an EMBL/GenBank/DDBJ whole genome shotgun (WGS) entry which is preliminary data.</text>
</comment>
<feature type="compositionally biased region" description="Polar residues" evidence="2">
    <location>
        <begin position="424"/>
        <end position="434"/>
    </location>
</feature>
<feature type="region of interest" description="Disordered" evidence="2">
    <location>
        <begin position="1112"/>
        <end position="1175"/>
    </location>
</feature>
<feature type="compositionally biased region" description="Basic and acidic residues" evidence="2">
    <location>
        <begin position="124"/>
        <end position="136"/>
    </location>
</feature>
<accession>A0A7J6JWW7</accession>
<feature type="compositionally biased region" description="Polar residues" evidence="2">
    <location>
        <begin position="1146"/>
        <end position="1163"/>
    </location>
</feature>
<dbReference type="AlphaFoldDB" id="A0A7J6JWW7"/>
<feature type="region of interest" description="Disordered" evidence="2">
    <location>
        <begin position="1057"/>
        <end position="1076"/>
    </location>
</feature>
<feature type="compositionally biased region" description="Low complexity" evidence="2">
    <location>
        <begin position="209"/>
        <end position="226"/>
    </location>
</feature>
<feature type="region of interest" description="Disordered" evidence="2">
    <location>
        <begin position="1193"/>
        <end position="1245"/>
    </location>
</feature>
<dbReference type="VEuPathDB" id="ToxoDB:TGME49_500007"/>
<evidence type="ECO:0000256" key="2">
    <source>
        <dbReference type="SAM" id="MobiDB-lite"/>
    </source>
</evidence>
<sequence>MKSPLGSRQSHAEDPPVSPRKNSCPSSPVPPRADEKNSNTSATSTLQQMPSTSREGGRTEDTATANGFNDEDLALLLPEGRKSHSFEATTRSRNTERTRGNRSTATAGLLTGSLVEAAQKSSRKSADSKESFDAPHHQLFTPLAQGQVSGPKEPKRSSTGRSSPQEISRDSSSQFASSRGIPSPQLAPVGAGKEENRTLDTQSGRGGRTCRSGSSSCSVRRQASRANSMQQVSLLSALTDGDSELDAILSLGLPQPQSSSSLGVSPRDLKKSPSPPPVTSARSRNSLSSSVSGNFGSASRQPASPRPLLGAMGSKSSLCCEPQDADCGEVSLRKDARKQPKSGETPLARNTLEEGEVVVRSSASVFQTLSRSSIPRQQKERHALSTSGHRARSANVYAKASPVPLSREEERRTEGSDRLDDLKQSVSNSNSDTGEISSVAAAAAAEAARGAAAAEAAAAAAADAAAAVVDRETSKDLQIEHLRAENRKLHLEKQLLQQRLQSELRASEATSKRSLAAERAQWEGEKNRLEIQNRSLQDEVSRLESHRESESRRFATALHTLEEEQENERKRIEKQMTSLLEEEEKKKRREVEKAVEDGEKKREIAVKEIEKKMKREMEALKKSHEEDLARVRQQRAEREATMKAMEDELKTQQRQTAEQHGALVALLADFQRQQKESEDRNRKERERLDADHAALRQLQLTLKGAEEQQRRAFEELRTAVDGEKRDLMRKTQAKEFELKEREHRLEIAQRRLESQQRAVDAATRGVEETRARAAARLREVEGEVFTERKLALRDLEAAEQERRQLQQTKQEISLLQEDLDRRRQVVEEEGQKNLTRLVQVQRKEAEIKRLHAEAVEARAQAELRAMQAEQESSKCEERLQHVQALSKFVQKEQLDLLRLENRFLNPQTSLVSLSASSLPSRASGVSRALRASQPLDLTHDCRQSNMFFRGRSYSFSSSFPPSLLLPSAQSSRLSASLPLNSGAASRPWREEREAAREGAFWSLPQGVRERVSGVSAHPVTSSAYRRSPSAASSSESTILPPFLLQAFLRTPSRLSIRTSAVSTAQPPTSRGSSFLEGATDSCPSGLLSCVSSVSPFFESRANSARHFALQRVSHKGSGESDLHNSSATRFWTRRRSHCQGEERKANASSGSSLALRRPSSSFASRGGGADHREERRGYEQALLARIDLATAGEFRPPRRRHSFREREQGVREREEDLTRGERGEGVKVEIRERRTDAGTAQTNLRPGFLRFPEVREACRCRRDAGGTTTGPE</sequence>
<feature type="compositionally biased region" description="Polar residues" evidence="2">
    <location>
        <begin position="157"/>
        <end position="166"/>
    </location>
</feature>
<feature type="coiled-coil region" evidence="1">
    <location>
        <begin position="474"/>
        <end position="885"/>
    </location>
</feature>
<feature type="compositionally biased region" description="Polar residues" evidence="2">
    <location>
        <begin position="1057"/>
        <end position="1072"/>
    </location>
</feature>
<feature type="compositionally biased region" description="Low complexity" evidence="2">
    <location>
        <begin position="280"/>
        <end position="299"/>
    </location>
</feature>
<protein>
    <submittedName>
        <fullName evidence="3">Uncharacterized protein</fullName>
    </submittedName>
</protein>
<feature type="compositionally biased region" description="Basic and acidic residues" evidence="2">
    <location>
        <begin position="1204"/>
        <end position="1236"/>
    </location>
</feature>
<evidence type="ECO:0000256" key="1">
    <source>
        <dbReference type="SAM" id="Coils"/>
    </source>
</evidence>
<feature type="region of interest" description="Disordered" evidence="2">
    <location>
        <begin position="249"/>
        <end position="356"/>
    </location>
</feature>
<gene>
    <name evidence="3" type="ORF">TGRH88_054650</name>
</gene>
<keyword evidence="1" id="KW-0175">Coiled coil</keyword>